<dbReference type="RefSeq" id="WP_162365560.1">
    <property type="nucleotide sequence ID" value="NZ_WUBS01000005.1"/>
</dbReference>
<protein>
    <submittedName>
        <fullName evidence="3">Fimbrial major subunit CsuA/B family protein</fullName>
    </submittedName>
</protein>
<dbReference type="PANTHER" id="PTHR37089:SF4">
    <property type="entry name" value="EXPORTED PROTEIN"/>
    <property type="match status" value="1"/>
</dbReference>
<dbReference type="Pfam" id="PF05229">
    <property type="entry name" value="SCPU"/>
    <property type="match status" value="1"/>
</dbReference>
<feature type="domain" description="Spore coat protein U/FanG" evidence="2">
    <location>
        <begin position="33"/>
        <end position="166"/>
    </location>
</feature>
<dbReference type="Proteomes" id="UP000461443">
    <property type="component" value="Unassembled WGS sequence"/>
</dbReference>
<dbReference type="SMART" id="SM00972">
    <property type="entry name" value="SCPU"/>
    <property type="match status" value="1"/>
</dbReference>
<evidence type="ECO:0000259" key="2">
    <source>
        <dbReference type="Pfam" id="PF05229"/>
    </source>
</evidence>
<proteinExistence type="predicted"/>
<sequence>MSSKRLFKVGALSLLCLGATVISPAFAAGTASTNIAVTAAVESACTISTTALAFPAYTGTAVVDTTATLSLTCTNDAPYVVALGAGTGTGATTALRVMTGSVAGSVLNYGLYSDAAHTTTWGNTSGTDTVAGTGNGDEQNITVYGEIAANQLSSVVGDYTDTVAVTVTY</sequence>
<gene>
    <name evidence="3" type="ORF">GRH90_08745</name>
</gene>
<feature type="signal peptide" evidence="1">
    <location>
        <begin position="1"/>
        <end position="27"/>
    </location>
</feature>
<dbReference type="InterPro" id="IPR053167">
    <property type="entry name" value="Spore_coat_component"/>
</dbReference>
<dbReference type="PANTHER" id="PTHR37089">
    <property type="entry name" value="PROTEIN U-RELATED"/>
    <property type="match status" value="1"/>
</dbReference>
<keyword evidence="4" id="KW-1185">Reference proteome</keyword>
<dbReference type="EMBL" id="WUBS01000005">
    <property type="protein sequence ID" value="NDL62833.1"/>
    <property type="molecule type" value="Genomic_DNA"/>
</dbReference>
<evidence type="ECO:0000313" key="4">
    <source>
        <dbReference type="Proteomes" id="UP000461443"/>
    </source>
</evidence>
<feature type="chain" id="PRO_5032599464" evidence="1">
    <location>
        <begin position="28"/>
        <end position="169"/>
    </location>
</feature>
<accession>A0A845SD47</accession>
<dbReference type="AlphaFoldDB" id="A0A845SD47"/>
<dbReference type="InterPro" id="IPR007893">
    <property type="entry name" value="Spore_coat_U/FanG"/>
</dbReference>
<name>A0A845SD47_9GAMM</name>
<keyword evidence="1" id="KW-0732">Signal</keyword>
<reference evidence="3 4" key="2">
    <citation type="submission" date="2020-02" db="EMBL/GenBank/DDBJ databases">
        <title>The new genus of Enterobacteriales.</title>
        <authorList>
            <person name="Kim I.S."/>
        </authorList>
    </citation>
    <scope>NUCLEOTIDE SEQUENCE [LARGE SCALE GENOMIC DNA]</scope>
    <source>
        <strain evidence="3 4">SAP-6</strain>
    </source>
</reference>
<evidence type="ECO:0000313" key="3">
    <source>
        <dbReference type="EMBL" id="NDL62833.1"/>
    </source>
</evidence>
<evidence type="ECO:0000256" key="1">
    <source>
        <dbReference type="SAM" id="SignalP"/>
    </source>
</evidence>
<comment type="caution">
    <text evidence="3">The sequence shown here is derived from an EMBL/GenBank/DDBJ whole genome shotgun (WGS) entry which is preliminary data.</text>
</comment>
<reference evidence="3 4" key="1">
    <citation type="submission" date="2019-12" db="EMBL/GenBank/DDBJ databases">
        <authorList>
            <person name="Lee S.D."/>
        </authorList>
    </citation>
    <scope>NUCLEOTIDE SEQUENCE [LARGE SCALE GENOMIC DNA]</scope>
    <source>
        <strain evidence="3 4">SAP-6</strain>
    </source>
</reference>
<organism evidence="3 4">
    <name type="scientific">Acerihabitans arboris</name>
    <dbReference type="NCBI Taxonomy" id="2691583"/>
    <lineage>
        <taxon>Bacteria</taxon>
        <taxon>Pseudomonadati</taxon>
        <taxon>Pseudomonadota</taxon>
        <taxon>Gammaproteobacteria</taxon>
        <taxon>Enterobacterales</taxon>
        <taxon>Pectobacteriaceae</taxon>
        <taxon>Acerihabitans</taxon>
    </lineage>
</organism>